<dbReference type="Proteomes" id="UP000299102">
    <property type="component" value="Unassembled WGS sequence"/>
</dbReference>
<comment type="caution">
    <text evidence="2">The sequence shown here is derived from an EMBL/GenBank/DDBJ whole genome shotgun (WGS) entry which is preliminary data.</text>
</comment>
<feature type="region of interest" description="Disordered" evidence="1">
    <location>
        <begin position="116"/>
        <end position="150"/>
    </location>
</feature>
<sequence>MMTERRRNRAGRATGAQSRESHDGRSSTVVNNKMIDAVRRMIETDRHIIYQEIRTGDNVGDRMMMEVDFAQPSSDSMLGCENGMGRGARGAGRRTFAACAPPRLSGNYHIRWRRRAPRRRPTSVPFRTRLDSRPGISGRKRSVVVPRSGS</sequence>
<reference evidence="2 3" key="1">
    <citation type="journal article" date="2019" name="Commun. Biol.">
        <title>The bagworm genome reveals a unique fibroin gene that provides high tensile strength.</title>
        <authorList>
            <person name="Kono N."/>
            <person name="Nakamura H."/>
            <person name="Ohtoshi R."/>
            <person name="Tomita M."/>
            <person name="Numata K."/>
            <person name="Arakawa K."/>
        </authorList>
    </citation>
    <scope>NUCLEOTIDE SEQUENCE [LARGE SCALE GENOMIC DNA]</scope>
</reference>
<feature type="region of interest" description="Disordered" evidence="1">
    <location>
        <begin position="1"/>
        <end position="29"/>
    </location>
</feature>
<accession>A0A4C1VAK3</accession>
<keyword evidence="3" id="KW-1185">Reference proteome</keyword>
<evidence type="ECO:0000313" key="2">
    <source>
        <dbReference type="EMBL" id="GBP35841.1"/>
    </source>
</evidence>
<dbReference type="OrthoDB" id="10017160at2759"/>
<feature type="compositionally biased region" description="Basic residues" evidence="1">
    <location>
        <begin position="1"/>
        <end position="10"/>
    </location>
</feature>
<gene>
    <name evidence="2" type="ORF">EVAR_27761_1</name>
</gene>
<protein>
    <submittedName>
        <fullName evidence="2">Uncharacterized protein</fullName>
    </submittedName>
</protein>
<evidence type="ECO:0000313" key="3">
    <source>
        <dbReference type="Proteomes" id="UP000299102"/>
    </source>
</evidence>
<dbReference type="AlphaFoldDB" id="A0A4C1VAK3"/>
<name>A0A4C1VAK3_EUMVA</name>
<dbReference type="EMBL" id="BGZK01000310">
    <property type="protein sequence ID" value="GBP35841.1"/>
    <property type="molecule type" value="Genomic_DNA"/>
</dbReference>
<proteinExistence type="predicted"/>
<evidence type="ECO:0000256" key="1">
    <source>
        <dbReference type="SAM" id="MobiDB-lite"/>
    </source>
</evidence>
<organism evidence="2 3">
    <name type="scientific">Eumeta variegata</name>
    <name type="common">Bagworm moth</name>
    <name type="synonym">Eumeta japonica</name>
    <dbReference type="NCBI Taxonomy" id="151549"/>
    <lineage>
        <taxon>Eukaryota</taxon>
        <taxon>Metazoa</taxon>
        <taxon>Ecdysozoa</taxon>
        <taxon>Arthropoda</taxon>
        <taxon>Hexapoda</taxon>
        <taxon>Insecta</taxon>
        <taxon>Pterygota</taxon>
        <taxon>Neoptera</taxon>
        <taxon>Endopterygota</taxon>
        <taxon>Lepidoptera</taxon>
        <taxon>Glossata</taxon>
        <taxon>Ditrysia</taxon>
        <taxon>Tineoidea</taxon>
        <taxon>Psychidae</taxon>
        <taxon>Oiketicinae</taxon>
        <taxon>Eumeta</taxon>
    </lineage>
</organism>